<sequence length="104" mass="11996">MDQKQFRVLMMMFIIILLARKADQVVQEAKRTSNISYKLYMTYPMNTAVLSIQSCQDKLLLMSRHSVISSVSFNIMNVFYLDGSLIYGIMNISCGYLLVLIQLK</sequence>
<evidence type="ECO:0000256" key="1">
    <source>
        <dbReference type="SAM" id="Phobius"/>
    </source>
</evidence>
<dbReference type="Proteomes" id="UP000625711">
    <property type="component" value="Unassembled WGS sequence"/>
</dbReference>
<keyword evidence="1" id="KW-0472">Membrane</keyword>
<dbReference type="AlphaFoldDB" id="A0A834J199"/>
<keyword evidence="2" id="KW-0732">Signal</keyword>
<feature type="chain" id="PRO_5032853700" description="Gustatory receptor" evidence="2">
    <location>
        <begin position="25"/>
        <end position="104"/>
    </location>
</feature>
<name>A0A834J199_RHYFE</name>
<gene>
    <name evidence="3" type="ORF">GWI33_017415</name>
</gene>
<protein>
    <recommendedName>
        <fullName evidence="5">Gustatory receptor</fullName>
    </recommendedName>
</protein>
<feature type="signal peptide" evidence="2">
    <location>
        <begin position="1"/>
        <end position="24"/>
    </location>
</feature>
<evidence type="ECO:0000313" key="4">
    <source>
        <dbReference type="Proteomes" id="UP000625711"/>
    </source>
</evidence>
<keyword evidence="1" id="KW-1133">Transmembrane helix</keyword>
<evidence type="ECO:0008006" key="5">
    <source>
        <dbReference type="Google" id="ProtNLM"/>
    </source>
</evidence>
<proteinExistence type="predicted"/>
<reference evidence="3" key="1">
    <citation type="submission" date="2020-08" db="EMBL/GenBank/DDBJ databases">
        <title>Genome sequencing and assembly of the red palm weevil Rhynchophorus ferrugineus.</title>
        <authorList>
            <person name="Dias G.B."/>
            <person name="Bergman C.M."/>
            <person name="Manee M."/>
        </authorList>
    </citation>
    <scope>NUCLEOTIDE SEQUENCE</scope>
    <source>
        <strain evidence="3">AA-2017</strain>
        <tissue evidence="3">Whole larva</tissue>
    </source>
</reference>
<organism evidence="3 4">
    <name type="scientific">Rhynchophorus ferrugineus</name>
    <name type="common">Red palm weevil</name>
    <name type="synonym">Curculio ferrugineus</name>
    <dbReference type="NCBI Taxonomy" id="354439"/>
    <lineage>
        <taxon>Eukaryota</taxon>
        <taxon>Metazoa</taxon>
        <taxon>Ecdysozoa</taxon>
        <taxon>Arthropoda</taxon>
        <taxon>Hexapoda</taxon>
        <taxon>Insecta</taxon>
        <taxon>Pterygota</taxon>
        <taxon>Neoptera</taxon>
        <taxon>Endopterygota</taxon>
        <taxon>Coleoptera</taxon>
        <taxon>Polyphaga</taxon>
        <taxon>Cucujiformia</taxon>
        <taxon>Curculionidae</taxon>
        <taxon>Dryophthorinae</taxon>
        <taxon>Rhynchophorus</taxon>
    </lineage>
</organism>
<accession>A0A834J199</accession>
<evidence type="ECO:0000313" key="3">
    <source>
        <dbReference type="EMBL" id="KAF7284937.1"/>
    </source>
</evidence>
<feature type="transmembrane region" description="Helical" evidence="1">
    <location>
        <begin position="85"/>
        <end position="103"/>
    </location>
</feature>
<evidence type="ECO:0000256" key="2">
    <source>
        <dbReference type="SAM" id="SignalP"/>
    </source>
</evidence>
<dbReference type="EMBL" id="JAACXV010000065">
    <property type="protein sequence ID" value="KAF7284937.1"/>
    <property type="molecule type" value="Genomic_DNA"/>
</dbReference>
<keyword evidence="1" id="KW-0812">Transmembrane</keyword>
<comment type="caution">
    <text evidence="3">The sequence shown here is derived from an EMBL/GenBank/DDBJ whole genome shotgun (WGS) entry which is preliminary data.</text>
</comment>
<keyword evidence="4" id="KW-1185">Reference proteome</keyword>